<keyword evidence="3" id="KW-1185">Reference proteome</keyword>
<gene>
    <name evidence="2" type="ORF">SAMN04487820_11087</name>
</gene>
<sequence length="152" mass="17077">MTSNCSRGPARLRRAVFARHANPWSAWSRWASTPLLLLPMWTRRRSHAAVVGVWFALNPVVFPEPADEHAWATRAMLGEEQWITDRPRDAALGVNIAATVAGLIALVAARRRRPVPAGTATAAQLVLLLGYWELMNRYLDRHRRRNASHPVS</sequence>
<reference evidence="3" key="1">
    <citation type="submission" date="2016-10" db="EMBL/GenBank/DDBJ databases">
        <authorList>
            <person name="Varghese N."/>
            <person name="Submissions S."/>
        </authorList>
    </citation>
    <scope>NUCLEOTIDE SEQUENCE [LARGE SCALE GENOMIC DNA]</scope>
    <source>
        <strain evidence="3">DSM 45460</strain>
    </source>
</reference>
<evidence type="ECO:0000313" key="3">
    <source>
        <dbReference type="Proteomes" id="UP000199213"/>
    </source>
</evidence>
<accession>A0A1G9DH45</accession>
<dbReference type="EMBL" id="FNFM01000010">
    <property type="protein sequence ID" value="SDK63114.1"/>
    <property type="molecule type" value="Genomic_DNA"/>
</dbReference>
<name>A0A1G9DH45_ACTMZ</name>
<evidence type="ECO:0000256" key="1">
    <source>
        <dbReference type="SAM" id="Phobius"/>
    </source>
</evidence>
<feature type="transmembrane region" description="Helical" evidence="1">
    <location>
        <begin position="90"/>
        <end position="109"/>
    </location>
</feature>
<evidence type="ECO:0000313" key="2">
    <source>
        <dbReference type="EMBL" id="SDK63114.1"/>
    </source>
</evidence>
<feature type="transmembrane region" description="Helical" evidence="1">
    <location>
        <begin position="115"/>
        <end position="134"/>
    </location>
</feature>
<protein>
    <submittedName>
        <fullName evidence="2">Uncharacterized protein</fullName>
    </submittedName>
</protein>
<dbReference type="Pfam" id="PF20358">
    <property type="entry name" value="DUF6653"/>
    <property type="match status" value="1"/>
</dbReference>
<proteinExistence type="predicted"/>
<keyword evidence="1" id="KW-0812">Transmembrane</keyword>
<keyword evidence="1" id="KW-0472">Membrane</keyword>
<dbReference type="InterPro" id="IPR046595">
    <property type="entry name" value="DUF6653"/>
</dbReference>
<dbReference type="RefSeq" id="WP_176798034.1">
    <property type="nucleotide sequence ID" value="NZ_FNFM01000010.1"/>
</dbReference>
<organism evidence="2 3">
    <name type="scientific">Actinopolyspora mzabensis</name>
    <dbReference type="NCBI Taxonomy" id="995066"/>
    <lineage>
        <taxon>Bacteria</taxon>
        <taxon>Bacillati</taxon>
        <taxon>Actinomycetota</taxon>
        <taxon>Actinomycetes</taxon>
        <taxon>Actinopolysporales</taxon>
        <taxon>Actinopolysporaceae</taxon>
        <taxon>Actinopolyspora</taxon>
    </lineage>
</organism>
<dbReference type="Proteomes" id="UP000199213">
    <property type="component" value="Unassembled WGS sequence"/>
</dbReference>
<keyword evidence="1" id="KW-1133">Transmembrane helix</keyword>
<dbReference type="AlphaFoldDB" id="A0A1G9DH45"/>